<dbReference type="RefSeq" id="WP_244288023.1">
    <property type="nucleotide sequence ID" value="NZ_FNIB01000021.1"/>
</dbReference>
<accession>A0A5E9G3F2</accession>
<dbReference type="AlphaFoldDB" id="A0A5E9G3F2"/>
<reference evidence="1 2" key="1">
    <citation type="submission" date="2016-10" db="EMBL/GenBank/DDBJ databases">
        <authorList>
            <person name="Varghese N."/>
            <person name="Submissions S."/>
        </authorList>
    </citation>
    <scope>NUCLEOTIDE SEQUENCE [LARGE SCALE GENOMIC DNA]</scope>
    <source>
        <strain evidence="1 2">CGMCC 1.11215</strain>
    </source>
</reference>
<sequence>MVASVVVVTEDDVRRVALSLPETIEKPSYGTPGFRVNDVLFARIHEEPNVLVVWRESVGDRDALITESPAKFFTTPHYVGHTSVLVRLHKIDESELIELLTEAWDVRAPARLRTEHHSG</sequence>
<dbReference type="Pfam" id="PF04237">
    <property type="entry name" value="YjbR"/>
    <property type="match status" value="1"/>
</dbReference>
<organism evidence="1 2">
    <name type="scientific">Cryobacterium flavum</name>
    <dbReference type="NCBI Taxonomy" id="1424659"/>
    <lineage>
        <taxon>Bacteria</taxon>
        <taxon>Bacillati</taxon>
        <taxon>Actinomycetota</taxon>
        <taxon>Actinomycetes</taxon>
        <taxon>Micrococcales</taxon>
        <taxon>Microbacteriaceae</taxon>
        <taxon>Cryobacterium</taxon>
    </lineage>
</organism>
<evidence type="ECO:0000313" key="1">
    <source>
        <dbReference type="EMBL" id="SDO51774.1"/>
    </source>
</evidence>
<name>A0A5E9G3F2_9MICO</name>
<dbReference type="SUPFAM" id="SSF142906">
    <property type="entry name" value="YjbR-like"/>
    <property type="match status" value="1"/>
</dbReference>
<dbReference type="EMBL" id="FNIB01000021">
    <property type="protein sequence ID" value="SDO51774.1"/>
    <property type="molecule type" value="Genomic_DNA"/>
</dbReference>
<evidence type="ECO:0000313" key="2">
    <source>
        <dbReference type="Proteomes" id="UP000199639"/>
    </source>
</evidence>
<gene>
    <name evidence="1" type="ORF">SAMN05216368_12112</name>
</gene>
<dbReference type="InterPro" id="IPR038056">
    <property type="entry name" value="YjbR-like_sf"/>
</dbReference>
<dbReference type="STRING" id="1424659.SAMN05216368_12112"/>
<protein>
    <recommendedName>
        <fullName evidence="3">MmcQ/YjbR family DNA-binding protein</fullName>
    </recommendedName>
</protein>
<dbReference type="InterPro" id="IPR058532">
    <property type="entry name" value="YjbR/MT2646/Rv2570-like"/>
</dbReference>
<evidence type="ECO:0008006" key="3">
    <source>
        <dbReference type="Google" id="ProtNLM"/>
    </source>
</evidence>
<dbReference type="Proteomes" id="UP000199639">
    <property type="component" value="Unassembled WGS sequence"/>
</dbReference>
<proteinExistence type="predicted"/>